<protein>
    <submittedName>
        <fullName evidence="2">Uncharacterized protein</fullName>
    </submittedName>
</protein>
<accession>A0AAV3Y824</accession>
<keyword evidence="1" id="KW-1133">Transmembrane helix</keyword>
<evidence type="ECO:0000256" key="1">
    <source>
        <dbReference type="SAM" id="Phobius"/>
    </source>
</evidence>
<dbReference type="Proteomes" id="UP000735302">
    <property type="component" value="Unassembled WGS sequence"/>
</dbReference>
<keyword evidence="1" id="KW-0812">Transmembrane</keyword>
<evidence type="ECO:0000313" key="3">
    <source>
        <dbReference type="Proteomes" id="UP000735302"/>
    </source>
</evidence>
<sequence length="142" mass="14271">MDGSVVDRGALCLEHPHEYPPFCKNGIFSKAYIACLILFLPFPNIGIAFLIACLNIYVTNLSTNPPWDDVVVVVAVAVVVAAVAAAAAAVAVAVAAAEVAAATVAVAAKVAAEATTATAEAASVAAAATIVTVEFGIVSHSY</sequence>
<gene>
    <name evidence="2" type="ORF">PoB_000578500</name>
</gene>
<proteinExistence type="predicted"/>
<name>A0AAV3Y824_9GAST</name>
<evidence type="ECO:0000313" key="2">
    <source>
        <dbReference type="EMBL" id="GFN79279.1"/>
    </source>
</evidence>
<comment type="caution">
    <text evidence="2">The sequence shown here is derived from an EMBL/GenBank/DDBJ whole genome shotgun (WGS) entry which is preliminary data.</text>
</comment>
<keyword evidence="1" id="KW-0472">Membrane</keyword>
<feature type="transmembrane region" description="Helical" evidence="1">
    <location>
        <begin position="70"/>
        <end position="96"/>
    </location>
</feature>
<dbReference type="EMBL" id="BLXT01000641">
    <property type="protein sequence ID" value="GFN79279.1"/>
    <property type="molecule type" value="Genomic_DNA"/>
</dbReference>
<dbReference type="AlphaFoldDB" id="A0AAV3Y824"/>
<organism evidence="2 3">
    <name type="scientific">Plakobranchus ocellatus</name>
    <dbReference type="NCBI Taxonomy" id="259542"/>
    <lineage>
        <taxon>Eukaryota</taxon>
        <taxon>Metazoa</taxon>
        <taxon>Spiralia</taxon>
        <taxon>Lophotrochozoa</taxon>
        <taxon>Mollusca</taxon>
        <taxon>Gastropoda</taxon>
        <taxon>Heterobranchia</taxon>
        <taxon>Euthyneura</taxon>
        <taxon>Panpulmonata</taxon>
        <taxon>Sacoglossa</taxon>
        <taxon>Placobranchoidea</taxon>
        <taxon>Plakobranchidae</taxon>
        <taxon>Plakobranchus</taxon>
    </lineage>
</organism>
<feature type="transmembrane region" description="Helical" evidence="1">
    <location>
        <begin position="31"/>
        <end position="58"/>
    </location>
</feature>
<reference evidence="2 3" key="1">
    <citation type="journal article" date="2021" name="Elife">
        <title>Chloroplast acquisition without the gene transfer in kleptoplastic sea slugs, Plakobranchus ocellatus.</title>
        <authorList>
            <person name="Maeda T."/>
            <person name="Takahashi S."/>
            <person name="Yoshida T."/>
            <person name="Shimamura S."/>
            <person name="Takaki Y."/>
            <person name="Nagai Y."/>
            <person name="Toyoda A."/>
            <person name="Suzuki Y."/>
            <person name="Arimoto A."/>
            <person name="Ishii H."/>
            <person name="Satoh N."/>
            <person name="Nishiyama T."/>
            <person name="Hasebe M."/>
            <person name="Maruyama T."/>
            <person name="Minagawa J."/>
            <person name="Obokata J."/>
            <person name="Shigenobu S."/>
        </authorList>
    </citation>
    <scope>NUCLEOTIDE SEQUENCE [LARGE SCALE GENOMIC DNA]</scope>
</reference>
<keyword evidence="3" id="KW-1185">Reference proteome</keyword>